<dbReference type="SUPFAM" id="SSF47986">
    <property type="entry name" value="DEATH domain"/>
    <property type="match status" value="1"/>
</dbReference>
<evidence type="ECO:0000256" key="1">
    <source>
        <dbReference type="SAM" id="MobiDB-lite"/>
    </source>
</evidence>
<accession>A0A210R3A9</accession>
<comment type="caution">
    <text evidence="3">The sequence shown here is derived from an EMBL/GenBank/DDBJ whole genome shotgun (WGS) entry which is preliminary data.</text>
</comment>
<protein>
    <recommendedName>
        <fullName evidence="2">Death domain-containing protein</fullName>
    </recommendedName>
</protein>
<evidence type="ECO:0000259" key="2">
    <source>
        <dbReference type="Pfam" id="PF00531"/>
    </source>
</evidence>
<feature type="compositionally biased region" description="Low complexity" evidence="1">
    <location>
        <begin position="9"/>
        <end position="34"/>
    </location>
</feature>
<dbReference type="CDD" id="cd01670">
    <property type="entry name" value="Death"/>
    <property type="match status" value="1"/>
</dbReference>
<keyword evidence="4" id="KW-1185">Reference proteome</keyword>
<dbReference type="Proteomes" id="UP000242188">
    <property type="component" value="Unassembled WGS sequence"/>
</dbReference>
<dbReference type="EMBL" id="NEDP02000657">
    <property type="protein sequence ID" value="OWF55479.1"/>
    <property type="molecule type" value="Genomic_DNA"/>
</dbReference>
<sequence>MNTRDEAPTDLTSSSTVTVDDAGAVVPSGSSAASQKERFPGQGISLGDGAQLPMEDWQFYFDTLSPNLSANLDDLAAYLDLPSDQLVSIRKGYNTEHERCFHVLWSWLQKSSVRNDTERLKHLRDALKAAGRNALAEEDIPTRNMYEYKGNVHDKEKKIQNGREALKIAKGVGDNSARLGRYFNLKEEDIARIVSNTHGDAVKQGQQIVEACINQNLLNTRQYLCDGLNYIGNILLINEMNEYWG</sequence>
<reference evidence="3 4" key="1">
    <citation type="journal article" date="2017" name="Nat. Ecol. Evol.">
        <title>Scallop genome provides insights into evolution of bilaterian karyotype and development.</title>
        <authorList>
            <person name="Wang S."/>
            <person name="Zhang J."/>
            <person name="Jiao W."/>
            <person name="Li J."/>
            <person name="Xun X."/>
            <person name="Sun Y."/>
            <person name="Guo X."/>
            <person name="Huan P."/>
            <person name="Dong B."/>
            <person name="Zhang L."/>
            <person name="Hu X."/>
            <person name="Sun X."/>
            <person name="Wang J."/>
            <person name="Zhao C."/>
            <person name="Wang Y."/>
            <person name="Wang D."/>
            <person name="Huang X."/>
            <person name="Wang R."/>
            <person name="Lv J."/>
            <person name="Li Y."/>
            <person name="Zhang Z."/>
            <person name="Liu B."/>
            <person name="Lu W."/>
            <person name="Hui Y."/>
            <person name="Liang J."/>
            <person name="Zhou Z."/>
            <person name="Hou R."/>
            <person name="Li X."/>
            <person name="Liu Y."/>
            <person name="Li H."/>
            <person name="Ning X."/>
            <person name="Lin Y."/>
            <person name="Zhao L."/>
            <person name="Xing Q."/>
            <person name="Dou J."/>
            <person name="Li Y."/>
            <person name="Mao J."/>
            <person name="Guo H."/>
            <person name="Dou H."/>
            <person name="Li T."/>
            <person name="Mu C."/>
            <person name="Jiang W."/>
            <person name="Fu Q."/>
            <person name="Fu X."/>
            <person name="Miao Y."/>
            <person name="Liu J."/>
            <person name="Yu Q."/>
            <person name="Li R."/>
            <person name="Liao H."/>
            <person name="Li X."/>
            <person name="Kong Y."/>
            <person name="Jiang Z."/>
            <person name="Chourrout D."/>
            <person name="Li R."/>
            <person name="Bao Z."/>
        </authorList>
    </citation>
    <scope>NUCLEOTIDE SEQUENCE [LARGE SCALE GENOMIC DNA]</scope>
    <source>
        <strain evidence="3 4">PY_sf001</strain>
    </source>
</reference>
<feature type="region of interest" description="Disordered" evidence="1">
    <location>
        <begin position="1"/>
        <end position="40"/>
    </location>
</feature>
<evidence type="ECO:0000313" key="4">
    <source>
        <dbReference type="Proteomes" id="UP000242188"/>
    </source>
</evidence>
<dbReference type="InterPro" id="IPR011029">
    <property type="entry name" value="DEATH-like_dom_sf"/>
</dbReference>
<evidence type="ECO:0000313" key="3">
    <source>
        <dbReference type="EMBL" id="OWF55479.1"/>
    </source>
</evidence>
<dbReference type="OrthoDB" id="10494993at2759"/>
<organism evidence="3 4">
    <name type="scientific">Mizuhopecten yessoensis</name>
    <name type="common">Japanese scallop</name>
    <name type="synonym">Patinopecten yessoensis</name>
    <dbReference type="NCBI Taxonomy" id="6573"/>
    <lineage>
        <taxon>Eukaryota</taxon>
        <taxon>Metazoa</taxon>
        <taxon>Spiralia</taxon>
        <taxon>Lophotrochozoa</taxon>
        <taxon>Mollusca</taxon>
        <taxon>Bivalvia</taxon>
        <taxon>Autobranchia</taxon>
        <taxon>Pteriomorphia</taxon>
        <taxon>Pectinida</taxon>
        <taxon>Pectinoidea</taxon>
        <taxon>Pectinidae</taxon>
        <taxon>Mizuhopecten</taxon>
    </lineage>
</organism>
<feature type="domain" description="Death" evidence="2">
    <location>
        <begin position="68"/>
        <end position="137"/>
    </location>
</feature>
<dbReference type="Pfam" id="PF00531">
    <property type="entry name" value="Death"/>
    <property type="match status" value="1"/>
</dbReference>
<name>A0A210R3A9_MIZYE</name>
<dbReference type="GO" id="GO:0007165">
    <property type="term" value="P:signal transduction"/>
    <property type="evidence" value="ECO:0007669"/>
    <property type="project" value="InterPro"/>
</dbReference>
<gene>
    <name evidence="3" type="ORF">KP79_PYT19529</name>
</gene>
<dbReference type="AlphaFoldDB" id="A0A210R3A9"/>
<dbReference type="InterPro" id="IPR000488">
    <property type="entry name" value="Death_dom"/>
</dbReference>
<dbReference type="Gene3D" id="1.10.533.10">
    <property type="entry name" value="Death Domain, Fas"/>
    <property type="match status" value="2"/>
</dbReference>
<proteinExistence type="predicted"/>